<evidence type="ECO:0000256" key="8">
    <source>
        <dbReference type="ARBA" id="ARBA00022737"/>
    </source>
</evidence>
<dbReference type="OrthoDB" id="430044at2759"/>
<evidence type="ECO:0000256" key="3">
    <source>
        <dbReference type="ARBA" id="ARBA00022473"/>
    </source>
</evidence>
<dbReference type="Pfam" id="PF00110">
    <property type="entry name" value="wnt"/>
    <property type="match status" value="1"/>
</dbReference>
<keyword evidence="9" id="KW-1015">Disulfide bond</keyword>
<feature type="repeat" description="CSPG" evidence="12">
    <location>
        <begin position="1294"/>
        <end position="1388"/>
    </location>
</feature>
<accession>A0A9Q0NDT2</accession>
<comment type="subcellular location">
    <subcellularLocation>
        <location evidence="1 13">Secreted</location>
        <location evidence="1 13">Extracellular space</location>
        <location evidence="1 13">Extracellular matrix</location>
    </subcellularLocation>
</comment>
<evidence type="ECO:0000313" key="15">
    <source>
        <dbReference type="EMBL" id="KAJ6647841.1"/>
    </source>
</evidence>
<evidence type="ECO:0000256" key="5">
    <source>
        <dbReference type="ARBA" id="ARBA00022530"/>
    </source>
</evidence>
<dbReference type="GO" id="GO:0005576">
    <property type="term" value="C:extracellular region"/>
    <property type="evidence" value="ECO:0007669"/>
    <property type="project" value="InterPro"/>
</dbReference>
<keyword evidence="8" id="KW-0677">Repeat</keyword>
<keyword evidence="10" id="KW-0325">Glycoprotein</keyword>
<dbReference type="EMBL" id="WJQU01000001">
    <property type="protein sequence ID" value="KAJ6647841.1"/>
    <property type="molecule type" value="Genomic_DNA"/>
</dbReference>
<keyword evidence="5" id="KW-0272">Extracellular matrix</keyword>
<evidence type="ECO:0000256" key="1">
    <source>
        <dbReference type="ARBA" id="ARBA00004498"/>
    </source>
</evidence>
<feature type="repeat" description="CSPG" evidence="12">
    <location>
        <begin position="828"/>
        <end position="925"/>
    </location>
</feature>
<keyword evidence="3 13" id="KW-0217">Developmental protein</keyword>
<feature type="repeat" description="CSPG" evidence="12">
    <location>
        <begin position="1624"/>
        <end position="1720"/>
    </location>
</feature>
<feature type="repeat" description="CSPG" evidence="12">
    <location>
        <begin position="714"/>
        <end position="809"/>
    </location>
</feature>
<gene>
    <name evidence="15" type="primary">Cspg4</name>
    <name evidence="15" type="ORF">Bhyg_03064</name>
</gene>
<dbReference type="InterPro" id="IPR051561">
    <property type="entry name" value="FRAS1_ECM"/>
</dbReference>
<dbReference type="Proteomes" id="UP001151699">
    <property type="component" value="Chromosome A"/>
</dbReference>
<dbReference type="PANTHER" id="PTHR45739:SF12">
    <property type="entry name" value="CHONDROITIN SULFATE PROTEOGLYCAN 4-LIKE ISOFORM X2"/>
    <property type="match status" value="1"/>
</dbReference>
<evidence type="ECO:0000256" key="12">
    <source>
        <dbReference type="PROSITE-ProRule" id="PRU01201"/>
    </source>
</evidence>
<dbReference type="SMART" id="SM00282">
    <property type="entry name" value="LamG"/>
    <property type="match status" value="2"/>
</dbReference>
<evidence type="ECO:0000313" key="16">
    <source>
        <dbReference type="Proteomes" id="UP001151699"/>
    </source>
</evidence>
<evidence type="ECO:0000256" key="13">
    <source>
        <dbReference type="RuleBase" id="RU003500"/>
    </source>
</evidence>
<comment type="function">
    <text evidence="13">Ligand for members of the frizzled family of seven transmembrane receptors.</text>
</comment>
<reference evidence="15" key="1">
    <citation type="submission" date="2022-07" db="EMBL/GenBank/DDBJ databases">
        <authorList>
            <person name="Trinca V."/>
            <person name="Uliana J.V.C."/>
            <person name="Torres T.T."/>
            <person name="Ward R.J."/>
            <person name="Monesi N."/>
        </authorList>
    </citation>
    <scope>NUCLEOTIDE SEQUENCE</scope>
    <source>
        <strain evidence="15">HSMRA1968</strain>
        <tissue evidence="15">Whole embryos</tissue>
    </source>
</reference>
<evidence type="ECO:0000256" key="10">
    <source>
        <dbReference type="ARBA" id="ARBA00023180"/>
    </source>
</evidence>
<dbReference type="Pfam" id="PF02210">
    <property type="entry name" value="Laminin_G_2"/>
    <property type="match status" value="2"/>
</dbReference>
<dbReference type="GO" id="GO:0005102">
    <property type="term" value="F:signaling receptor binding"/>
    <property type="evidence" value="ECO:0007669"/>
    <property type="project" value="InterPro"/>
</dbReference>
<keyword evidence="4" id="KW-0964">Secreted</keyword>
<sequence>MREIGDYLHEKYDEATQVKINKRGRLQVKDPRYKVPSALDLVYLDESPDWCRTNRQLQWPVSFFGASHIAMPLQEAKNSTNVRLRFRTNQENALLFLAAGRTDYCLVGLDTTRIKLLFKVDEFVAELSTPKKIAFNDLQWHDVSIQRYETNITLQIDQHFVRKTMPSRVNEFNVHFGVFLGGLGDFSETYLGSVDNYRGCISDVYYNNINVLKRAKERTSHVSSVNVAWICSPEFDADENQSISFLVDDAFVTLAKSPVQTGESWNLEFRTIEQTAIVLYNNGNDFVGLEIVDGKLRLLVGKGSNAVELIPERNVSDGIWHTVSISYSPTKVELKLDDSFQTASFANGSSQVIELDEEYFIGGLAAFKKKRALIKGLRAVEQSLRGCVRNLKIGGLKIGFPQMKITQGVSVECAWKYPCIEELPCISSSICQQYDVDDFICYCDQAYCIRADFSEKYKIFTRSDLPIEMAILSVSPLEMLEGDSAFLSTNCINVLVDYAKLHVMEAGVVFNIVQAPKHGKVIVMPFGTDDNSTIQNKFFSLIDLSTDKIKYAHNGEEQFSDHITIDLQLITSNREPLPDFLQGRHRFVLHVNITPVNDPPVLNLPPNRIFRLTQGIPKVIGPELFTAIDPDSVPSTLMYTILSKPESEGQHGQIELGGRIVSTFSQADVNQGLVSYLMNKQTSDDISYEIAIQVSDGMETSPAVFLPVSVLPLQLRMINNTGLVLVHKSFGIISPWNLSFVSNSDDDNVDVKYQIEQQPQFGNIQKLRTVDSSWITVESFTSDQILLGQIRYVHNVDFPVNDEFKFTASFGPIKTIKYDFRLTFTKLRIGIRNQNGLQIDGTQETTITAQNILHQTIPLPTFSRNIIYTVLVPPKYGLIYVDGHPNYAKEMDSFTQQDIDKNLIRYKTHHTCYSSFIDTFEFLVTVPECDDIKGNIKIVYNPPTVLMKMISYQTREVIQVNEGDRAGLSPLNFHVSFTPFSTLLFKVSLHPKHGALCNYDMKTSEIIEMDTFTLDNLISQDIYYCHDDSESVEDSINFLILSDDVSDFQLICEIQINITLINDNEPYCVSDNIFHVVRNESKLISTNDLKYVDPDINTNETNIVYKRLLTKNCEFYKDEVLTDHFTQDDVTHGRILLKHSEPDNGTASFVVTDGYYEVPGELFIQASEPFIKISERNASIVQEGKFILLKSTDLAIETNLNSKPEEIEYRVISEPSHGVIKILRRKFNGTMLPRINNITSVKNFTQHDIQRERLIYWNTGVASMDKIRYRVSTKGSWAEGEILIRIYPAAYWDLLQIHRNQTLYVEESTNVLISREILEIIHPNISPGDITYLVTTSPQHGYLEIQSITSDDEYNCKVFDQSTINSEKMFYIQAGVNQSTDHFIFDVTNGITWLKHLMLKIVIIPENLYMQTFNTTVEEGKILRLESKTMKPFSEYYFNKILEYKIIQHPFFGIVKSGKSKINRFTHKHLEGGQIHYVHDGSENSTDLIRFIAIARNKESVPYDLFINILPVNDEIPQIVTNTGLQMWVGGHTLIKKSDLTAQDYDTPPEKLTYIISHLSGGRIESNLHLNATITSFTQENINNDEIVFIHDSNHLNGQINFVITDGDHTSPEHVLHITTNPVSLEIVKNENLHVFPLTRKQILPEQLQFRCSDQDREVKFVITIGPQTGRILYEFLENGTTTEVKEFTQNDVNNGRILYEHTHSMIELKSNDSFYFDVTAKLANSLIDQIFNIEISVSSGGLLRFLPVPKLHLDEGDSSPIRLDLSKVLEYLETRAGIQFPELYIDSYPPKHGLIEMVDTRKNVSRFTLNDFTMGKVLYRHDHSDTIEDRILMSVFLMQGQIFLCNITIPVVINPINDHPFHLITQSPQMSIVEGENRTITDKELLTEDADTNASNIIYDIISAPTLGQLVKIADDGFAQDIFTYGNQFSQLDINDGRIQYVHYGLPQSTTFYFKVSDGKFKPAYEIFNIKVLPVTIGPGLENDVINVQQGSNLALIETKHLPIETNAHKNRLVYNITESPTNGYISVENKASFGFSYKQLIRQQVKYMQTNLNRSSDEFKL</sequence>
<evidence type="ECO:0000256" key="11">
    <source>
        <dbReference type="PROSITE-ProRule" id="PRU00122"/>
    </source>
</evidence>
<dbReference type="InterPro" id="IPR001791">
    <property type="entry name" value="Laminin_G"/>
</dbReference>
<comment type="similarity">
    <text evidence="2 13">Belongs to the Wnt family.</text>
</comment>
<feature type="repeat" description="CSPG" evidence="12">
    <location>
        <begin position="601"/>
        <end position="695"/>
    </location>
</feature>
<feature type="repeat" description="CSPG" evidence="12">
    <location>
        <begin position="1516"/>
        <end position="1607"/>
    </location>
</feature>
<dbReference type="PROSITE" id="PS51854">
    <property type="entry name" value="CSPG"/>
    <property type="match status" value="7"/>
</dbReference>
<evidence type="ECO:0000256" key="4">
    <source>
        <dbReference type="ARBA" id="ARBA00022525"/>
    </source>
</evidence>
<proteinExistence type="inferred from homology"/>
<dbReference type="Pfam" id="PF16184">
    <property type="entry name" value="Cadherin_3"/>
    <property type="match status" value="10"/>
</dbReference>
<evidence type="ECO:0000256" key="6">
    <source>
        <dbReference type="ARBA" id="ARBA00022687"/>
    </source>
</evidence>
<comment type="caution">
    <text evidence="11">Lacks conserved residue(s) required for the propagation of feature annotation.</text>
</comment>
<organism evidence="15 16">
    <name type="scientific">Pseudolycoriella hygida</name>
    <dbReference type="NCBI Taxonomy" id="35572"/>
    <lineage>
        <taxon>Eukaryota</taxon>
        <taxon>Metazoa</taxon>
        <taxon>Ecdysozoa</taxon>
        <taxon>Arthropoda</taxon>
        <taxon>Hexapoda</taxon>
        <taxon>Insecta</taxon>
        <taxon>Pterygota</taxon>
        <taxon>Neoptera</taxon>
        <taxon>Endopterygota</taxon>
        <taxon>Diptera</taxon>
        <taxon>Nematocera</taxon>
        <taxon>Sciaroidea</taxon>
        <taxon>Sciaridae</taxon>
        <taxon>Pseudolycoriella</taxon>
    </lineage>
</organism>
<feature type="domain" description="Laminin G" evidence="14">
    <location>
        <begin position="60"/>
        <end position="231"/>
    </location>
</feature>
<keyword evidence="7" id="KW-0732">Signal</keyword>
<dbReference type="PROSITE" id="PS50025">
    <property type="entry name" value="LAM_G_DOMAIN"/>
    <property type="match status" value="2"/>
</dbReference>
<evidence type="ECO:0000256" key="7">
    <source>
        <dbReference type="ARBA" id="ARBA00022729"/>
    </source>
</evidence>
<dbReference type="CDD" id="cd00110">
    <property type="entry name" value="LamG"/>
    <property type="match status" value="2"/>
</dbReference>
<feature type="domain" description="Laminin G" evidence="14">
    <location>
        <begin position="241"/>
        <end position="413"/>
    </location>
</feature>
<name>A0A9Q0NDT2_9DIPT</name>
<dbReference type="GO" id="GO:0016055">
    <property type="term" value="P:Wnt signaling pathway"/>
    <property type="evidence" value="ECO:0007669"/>
    <property type="project" value="UniProtKB-KW"/>
</dbReference>
<dbReference type="InterPro" id="IPR013320">
    <property type="entry name" value="ConA-like_dom_sf"/>
</dbReference>
<keyword evidence="6 13" id="KW-0879">Wnt signaling pathway</keyword>
<dbReference type="Gene3D" id="2.60.120.200">
    <property type="match status" value="2"/>
</dbReference>
<dbReference type="SUPFAM" id="SSF49899">
    <property type="entry name" value="Concanavalin A-like lectins/glucanases"/>
    <property type="match status" value="2"/>
</dbReference>
<evidence type="ECO:0000256" key="9">
    <source>
        <dbReference type="ARBA" id="ARBA00023157"/>
    </source>
</evidence>
<keyword evidence="16" id="KW-1185">Reference proteome</keyword>
<dbReference type="InterPro" id="IPR005817">
    <property type="entry name" value="Wnt"/>
</dbReference>
<protein>
    <recommendedName>
        <fullName evidence="13">Protein Wnt</fullName>
    </recommendedName>
</protein>
<evidence type="ECO:0000259" key="14">
    <source>
        <dbReference type="PROSITE" id="PS50025"/>
    </source>
</evidence>
<dbReference type="GO" id="GO:0009653">
    <property type="term" value="P:anatomical structure morphogenesis"/>
    <property type="evidence" value="ECO:0007669"/>
    <property type="project" value="TreeGrafter"/>
</dbReference>
<dbReference type="PANTHER" id="PTHR45739">
    <property type="entry name" value="MATRIX PROTEIN, PUTATIVE-RELATED"/>
    <property type="match status" value="1"/>
</dbReference>
<dbReference type="InterPro" id="IPR039005">
    <property type="entry name" value="CSPG_rpt"/>
</dbReference>
<comment type="caution">
    <text evidence="15">The sequence shown here is derived from an EMBL/GenBank/DDBJ whole genome shotgun (WGS) entry which is preliminary data.</text>
</comment>
<feature type="repeat" description="CSPG" evidence="12">
    <location>
        <begin position="1861"/>
        <end position="1960"/>
    </location>
</feature>
<evidence type="ECO:0000256" key="2">
    <source>
        <dbReference type="ARBA" id="ARBA00005683"/>
    </source>
</evidence>